<dbReference type="EMBL" id="CADEAL010000627">
    <property type="protein sequence ID" value="CAB1422987.1"/>
    <property type="molecule type" value="Genomic_DNA"/>
</dbReference>
<protein>
    <submittedName>
        <fullName evidence="2">Uncharacterized protein</fullName>
    </submittedName>
</protein>
<organism evidence="2 3">
    <name type="scientific">Pleuronectes platessa</name>
    <name type="common">European plaice</name>
    <dbReference type="NCBI Taxonomy" id="8262"/>
    <lineage>
        <taxon>Eukaryota</taxon>
        <taxon>Metazoa</taxon>
        <taxon>Chordata</taxon>
        <taxon>Craniata</taxon>
        <taxon>Vertebrata</taxon>
        <taxon>Euteleostomi</taxon>
        <taxon>Actinopterygii</taxon>
        <taxon>Neopterygii</taxon>
        <taxon>Teleostei</taxon>
        <taxon>Neoteleostei</taxon>
        <taxon>Acanthomorphata</taxon>
        <taxon>Carangaria</taxon>
        <taxon>Pleuronectiformes</taxon>
        <taxon>Pleuronectoidei</taxon>
        <taxon>Pleuronectidae</taxon>
        <taxon>Pleuronectes</taxon>
    </lineage>
</organism>
<sequence>MRRSRWPRVQREEGPSLYVPVYIGELEASVDLNLFLWSENRRTAGRRALQSEPAFFIFFFSSLRFIEDDGVKVKHQGQRCTSGSVVHIWCRDRFVLRVTHTLEKAWGLQSVCPRPYNRGKPSRAAPVCPWTFRPLSPAAKHNKLSESSGLRLHPFRTPGVWAGATKHPLSVSGGLQRYQGGEGGSSLEPSSCRDSERSRVRWSE</sequence>
<keyword evidence="3" id="KW-1185">Reference proteome</keyword>
<proteinExistence type="predicted"/>
<feature type="compositionally biased region" description="Basic and acidic residues" evidence="1">
    <location>
        <begin position="191"/>
        <end position="204"/>
    </location>
</feature>
<accession>A0A9N7YE25</accession>
<feature type="region of interest" description="Disordered" evidence="1">
    <location>
        <begin position="172"/>
        <end position="204"/>
    </location>
</feature>
<reference evidence="2" key="1">
    <citation type="submission" date="2020-03" db="EMBL/GenBank/DDBJ databases">
        <authorList>
            <person name="Weist P."/>
        </authorList>
    </citation>
    <scope>NUCLEOTIDE SEQUENCE</scope>
</reference>
<comment type="caution">
    <text evidence="2">The sequence shown here is derived from an EMBL/GenBank/DDBJ whole genome shotgun (WGS) entry which is preliminary data.</text>
</comment>
<name>A0A9N7YE25_PLEPL</name>
<dbReference type="Proteomes" id="UP001153269">
    <property type="component" value="Unassembled WGS sequence"/>
</dbReference>
<dbReference type="AlphaFoldDB" id="A0A9N7YE25"/>
<evidence type="ECO:0000313" key="3">
    <source>
        <dbReference type="Proteomes" id="UP001153269"/>
    </source>
</evidence>
<evidence type="ECO:0000313" key="2">
    <source>
        <dbReference type="EMBL" id="CAB1422987.1"/>
    </source>
</evidence>
<feature type="compositionally biased region" description="Low complexity" evidence="1">
    <location>
        <begin position="173"/>
        <end position="190"/>
    </location>
</feature>
<evidence type="ECO:0000256" key="1">
    <source>
        <dbReference type="SAM" id="MobiDB-lite"/>
    </source>
</evidence>
<gene>
    <name evidence="2" type="ORF">PLEPLA_LOCUS10905</name>
</gene>